<dbReference type="InterPro" id="IPR002641">
    <property type="entry name" value="PNPLA_dom"/>
</dbReference>
<evidence type="ECO:0000256" key="4">
    <source>
        <dbReference type="ARBA" id="ARBA00023098"/>
    </source>
</evidence>
<accession>A0ABS7YGX1</accession>
<organism evidence="9 10">
    <name type="scientific">Vibrio tritonius</name>
    <dbReference type="NCBI Taxonomy" id="1435069"/>
    <lineage>
        <taxon>Bacteria</taxon>
        <taxon>Pseudomonadati</taxon>
        <taxon>Pseudomonadota</taxon>
        <taxon>Gammaproteobacteria</taxon>
        <taxon>Vibrionales</taxon>
        <taxon>Vibrionaceae</taxon>
        <taxon>Vibrio</taxon>
    </lineage>
</organism>
<keyword evidence="3 6" id="KW-0442">Lipid degradation</keyword>
<feature type="short sequence motif" description="GXSXG" evidence="6">
    <location>
        <begin position="57"/>
        <end position="61"/>
    </location>
</feature>
<evidence type="ECO:0000256" key="3">
    <source>
        <dbReference type="ARBA" id="ARBA00022963"/>
    </source>
</evidence>
<evidence type="ECO:0000313" key="10">
    <source>
        <dbReference type="Proteomes" id="UP001199044"/>
    </source>
</evidence>
<evidence type="ECO:0000313" key="9">
    <source>
        <dbReference type="EMBL" id="MCA2014921.1"/>
    </source>
</evidence>
<protein>
    <submittedName>
        <fullName evidence="9">Patatin-like phospholipase family protein</fullName>
    </submittedName>
</protein>
<sequence length="752" mass="84638">MSAFSVWANTTTSTITAKPQRPKIALVLAGGGAKGAAHIGVLRALEELHVPVDIVTGTSMGAYVAGLYATGMNAQDIEKLVLSIDWNEGYRDRVDRSERRIRDKEDEDRYQLRTDLGIGWGEIKAPKGVVQGQNMLKILRQSTGNLLPFKSFNQLVIPYRAVATDIIKLEPVVLDHGYLVDAMMASMSVPGALPPYELDGHWLVDGGVTNNMPVDIARNIGADKIIAVDISTDYKGQDSFTNVFSIADQLSNYLVRRNTQHQSEQLTDADVLLHPDVGLMETTEFNKMPQAFLKGYQAVMENKEQFKPFELSPEAYRAYQKEKELKRKKLQHGDQRKVDKIVVKNRSHYSDELLENRLNLQAGGIIPPEQVEASVESLYALDRFELVSYQYADKDDQNDLIVNVKEKSWGPNYANFRFFLEDDFNSDSQYSIGMSTNFTDINTSGAEASLNFNMGSDKLIEIGFYTPLFSGQKTFFTSSLRYSNNKRSVPLTGFDDTSLQATENYYPLEYTEWRGEMALGYQRNLWREFRLGTRVIYGDTEYSTLPSYGHANFKRLGAFINYRLDTLDSYALPRDGVYFNFEYLFSRDEIYDGDQRLISDSIDTVSELSTKLIVAHSFDRHTLVGNIDYGEVKSKHTSTPIDPKTIGGFLNLSGIPRNSLIGQNKAFASLVYRYRWFDNDFGLFTSPVYIGASVEYGGVWSDPDLDVSSAPMYSAGSLFTGVDSPIGPIMFGYGRTEHNFDSIYLIIGSTFE</sequence>
<feature type="active site" description="Nucleophile" evidence="6">
    <location>
        <position position="59"/>
    </location>
</feature>
<feature type="domain" description="PNPLA" evidence="7">
    <location>
        <begin position="26"/>
        <end position="218"/>
    </location>
</feature>
<keyword evidence="4 6" id="KW-0443">Lipid metabolism</keyword>
<dbReference type="Pfam" id="PF07244">
    <property type="entry name" value="POTRA"/>
    <property type="match status" value="1"/>
</dbReference>
<dbReference type="PANTHER" id="PTHR14226:SF29">
    <property type="entry name" value="NEUROPATHY TARGET ESTERASE SWS"/>
    <property type="match status" value="1"/>
</dbReference>
<dbReference type="Gene3D" id="3.40.1090.10">
    <property type="entry name" value="Cytosolic phospholipase A2 catalytic domain"/>
    <property type="match status" value="2"/>
</dbReference>
<dbReference type="EMBL" id="JAIWIU010000011">
    <property type="protein sequence ID" value="MCA2014921.1"/>
    <property type="molecule type" value="Genomic_DNA"/>
</dbReference>
<comment type="caution">
    <text evidence="9">The sequence shown here is derived from an EMBL/GenBank/DDBJ whole genome shotgun (WGS) entry which is preliminary data.</text>
</comment>
<evidence type="ECO:0000256" key="1">
    <source>
        <dbReference type="ARBA" id="ARBA00004370"/>
    </source>
</evidence>
<evidence type="ECO:0000256" key="6">
    <source>
        <dbReference type="PROSITE-ProRule" id="PRU01161"/>
    </source>
</evidence>
<dbReference type="Gene3D" id="3.10.20.310">
    <property type="entry name" value="membrane protein fhac"/>
    <property type="match status" value="1"/>
</dbReference>
<dbReference type="InterPro" id="IPR050301">
    <property type="entry name" value="NTE"/>
</dbReference>
<feature type="short sequence motif" description="GXGXXG" evidence="6">
    <location>
        <begin position="30"/>
        <end position="35"/>
    </location>
</feature>
<gene>
    <name evidence="9" type="ORF">LDJ79_02285</name>
</gene>
<evidence type="ECO:0000259" key="8">
    <source>
        <dbReference type="PROSITE" id="PS51779"/>
    </source>
</evidence>
<evidence type="ECO:0000256" key="5">
    <source>
        <dbReference type="ARBA" id="ARBA00023136"/>
    </source>
</evidence>
<dbReference type="Pfam" id="PF01734">
    <property type="entry name" value="Patatin"/>
    <property type="match status" value="1"/>
</dbReference>
<dbReference type="InterPro" id="IPR010827">
    <property type="entry name" value="BamA/TamA_POTRA"/>
</dbReference>
<feature type="short sequence motif" description="DGA/G" evidence="6">
    <location>
        <begin position="205"/>
        <end position="207"/>
    </location>
</feature>
<proteinExistence type="predicted"/>
<feature type="domain" description="POTRA" evidence="8">
    <location>
        <begin position="336"/>
        <end position="407"/>
    </location>
</feature>
<dbReference type="Proteomes" id="UP001199044">
    <property type="component" value="Unassembled WGS sequence"/>
</dbReference>
<dbReference type="InterPro" id="IPR034746">
    <property type="entry name" value="POTRA"/>
</dbReference>
<comment type="subcellular location">
    <subcellularLocation>
        <location evidence="1">Membrane</location>
    </subcellularLocation>
</comment>
<dbReference type="RefSeq" id="WP_225249444.1">
    <property type="nucleotide sequence ID" value="NZ_JAIWIU010000011.1"/>
</dbReference>
<dbReference type="PANTHER" id="PTHR14226">
    <property type="entry name" value="NEUROPATHY TARGET ESTERASE/SWISS CHEESE D.MELANOGASTER"/>
    <property type="match status" value="1"/>
</dbReference>
<dbReference type="PROSITE" id="PS51779">
    <property type="entry name" value="POTRA"/>
    <property type="match status" value="1"/>
</dbReference>
<evidence type="ECO:0000259" key="7">
    <source>
        <dbReference type="PROSITE" id="PS51635"/>
    </source>
</evidence>
<dbReference type="SUPFAM" id="SSF52151">
    <property type="entry name" value="FabD/lysophospholipase-like"/>
    <property type="match status" value="1"/>
</dbReference>
<name>A0ABS7YGX1_9VIBR</name>
<keyword evidence="5" id="KW-0472">Membrane</keyword>
<keyword evidence="2 6" id="KW-0378">Hydrolase</keyword>
<evidence type="ECO:0000256" key="2">
    <source>
        <dbReference type="ARBA" id="ARBA00022801"/>
    </source>
</evidence>
<reference evidence="10" key="1">
    <citation type="submission" date="2023-07" db="EMBL/GenBank/DDBJ databases">
        <title>Molecular identification of indigenous halophilic bacteria isolated from red sea cost, biodegradation of synthetic dyes and assessment of degraded metabolite toxicity.</title>
        <authorList>
            <person name="Chaieb K."/>
            <person name="Altayb H.N."/>
        </authorList>
    </citation>
    <scope>NUCLEOTIDE SEQUENCE [LARGE SCALE GENOMIC DNA]</scope>
    <source>
        <strain evidence="10">K20</strain>
    </source>
</reference>
<dbReference type="PROSITE" id="PS51635">
    <property type="entry name" value="PNPLA"/>
    <property type="match status" value="1"/>
</dbReference>
<feature type="active site" description="Proton acceptor" evidence="6">
    <location>
        <position position="205"/>
    </location>
</feature>
<keyword evidence="10" id="KW-1185">Reference proteome</keyword>
<dbReference type="InterPro" id="IPR016035">
    <property type="entry name" value="Acyl_Trfase/lysoPLipase"/>
</dbReference>
<dbReference type="CDD" id="cd07205">
    <property type="entry name" value="Pat_PNPLA6_PNPLA7_NTE1_like"/>
    <property type="match status" value="1"/>
</dbReference>